<feature type="domain" description="Penicillin-binding protein transpeptidase" evidence="1">
    <location>
        <begin position="265"/>
        <end position="532"/>
    </location>
</feature>
<evidence type="ECO:0000259" key="2">
    <source>
        <dbReference type="Pfam" id="PF05223"/>
    </source>
</evidence>
<dbReference type="GO" id="GO:0008658">
    <property type="term" value="F:penicillin binding"/>
    <property type="evidence" value="ECO:0007669"/>
    <property type="project" value="InterPro"/>
</dbReference>
<proteinExistence type="predicted"/>
<reference evidence="3" key="1">
    <citation type="submission" date="2021-01" db="EMBL/GenBank/DDBJ databases">
        <title>Whole genome shotgun sequence of Planotetraspora silvatica NBRC 100141.</title>
        <authorList>
            <person name="Komaki H."/>
            <person name="Tamura T."/>
        </authorList>
    </citation>
    <scope>NUCLEOTIDE SEQUENCE</scope>
    <source>
        <strain evidence="3">NBRC 100141</strain>
    </source>
</reference>
<evidence type="ECO:0000313" key="3">
    <source>
        <dbReference type="EMBL" id="GII44807.1"/>
    </source>
</evidence>
<dbReference type="PANTHER" id="PTHR30627:SF24">
    <property type="entry name" value="PENICILLIN-BINDING PROTEIN 4B"/>
    <property type="match status" value="1"/>
</dbReference>
<name>A0A8J3UH23_9ACTN</name>
<keyword evidence="4" id="KW-1185">Reference proteome</keyword>
<accession>A0A8J3UH23</accession>
<dbReference type="InterPro" id="IPR007887">
    <property type="entry name" value="MecA_N"/>
</dbReference>
<dbReference type="Pfam" id="PF00905">
    <property type="entry name" value="Transpeptidase"/>
    <property type="match status" value="1"/>
</dbReference>
<dbReference type="Proteomes" id="UP000644610">
    <property type="component" value="Unassembled WGS sequence"/>
</dbReference>
<protein>
    <submittedName>
        <fullName evidence="3">Penicillin-binding protein</fullName>
    </submittedName>
</protein>
<dbReference type="GO" id="GO:0005886">
    <property type="term" value="C:plasma membrane"/>
    <property type="evidence" value="ECO:0007669"/>
    <property type="project" value="TreeGrafter"/>
</dbReference>
<dbReference type="EMBL" id="BOOQ01000005">
    <property type="protein sequence ID" value="GII44807.1"/>
    <property type="molecule type" value="Genomic_DNA"/>
</dbReference>
<evidence type="ECO:0000313" key="4">
    <source>
        <dbReference type="Proteomes" id="UP000644610"/>
    </source>
</evidence>
<organism evidence="3 4">
    <name type="scientific">Planotetraspora silvatica</name>
    <dbReference type="NCBI Taxonomy" id="234614"/>
    <lineage>
        <taxon>Bacteria</taxon>
        <taxon>Bacillati</taxon>
        <taxon>Actinomycetota</taxon>
        <taxon>Actinomycetes</taxon>
        <taxon>Streptosporangiales</taxon>
        <taxon>Streptosporangiaceae</taxon>
        <taxon>Planotetraspora</taxon>
    </lineage>
</organism>
<evidence type="ECO:0000259" key="1">
    <source>
        <dbReference type="Pfam" id="PF00905"/>
    </source>
</evidence>
<dbReference type="GO" id="GO:0046677">
    <property type="term" value="P:response to antibiotic"/>
    <property type="evidence" value="ECO:0007669"/>
    <property type="project" value="InterPro"/>
</dbReference>
<dbReference type="InterPro" id="IPR001460">
    <property type="entry name" value="PCN-bd_Tpept"/>
</dbReference>
<dbReference type="InterPro" id="IPR050515">
    <property type="entry name" value="Beta-lactam/transpept"/>
</dbReference>
<dbReference type="RefSeq" id="WP_203972442.1">
    <property type="nucleotide sequence ID" value="NZ_BAAAKY010000028.1"/>
</dbReference>
<comment type="caution">
    <text evidence="3">The sequence shown here is derived from an EMBL/GenBank/DDBJ whole genome shotgun (WGS) entry which is preliminary data.</text>
</comment>
<dbReference type="AlphaFoldDB" id="A0A8J3UH23"/>
<gene>
    <name evidence="3" type="ORF">Psi02_12310</name>
</gene>
<dbReference type="SUPFAM" id="SSF56601">
    <property type="entry name" value="beta-lactamase/transpeptidase-like"/>
    <property type="match status" value="1"/>
</dbReference>
<dbReference type="Gene3D" id="3.40.710.10">
    <property type="entry name" value="DD-peptidase/beta-lactamase superfamily"/>
    <property type="match status" value="1"/>
</dbReference>
<feature type="domain" description="NTF2-like N-terminal transpeptidase" evidence="2">
    <location>
        <begin position="55"/>
        <end position="162"/>
    </location>
</feature>
<dbReference type="InterPro" id="IPR012338">
    <property type="entry name" value="Beta-lactam/transpept-like"/>
</dbReference>
<dbReference type="PANTHER" id="PTHR30627">
    <property type="entry name" value="PEPTIDOGLYCAN D,D-TRANSPEPTIDASE"/>
    <property type="match status" value="1"/>
</dbReference>
<sequence>MSNRTRTRALLVLFTIAGAIVVTGVLGLFTSGRPVPAAAPATVTPTVTPQLEGTPELTAATYLRAWEAADWGRMRELTDDPPADFATQHARFEEALAAESLRLTAGQTVMTGEDTAEVPITEARELPGYGPWSYRSTLRLGIRDQTWKVLWAPAVMHPDLAPGGGLRRSSDATGVTAGRLVTQEGRDFPADSDAEAYLERLATAIPEPPGGTPVGWRVEVDNPGEPVERLVEYTPEAPKGTKTTIEWAAQASAARALDGVRNPAAIVAVRPSTGEVLAVADRLGGRKAFEQKYAPGSTFKTVTAAALLNAGMSTETVVDCPASYTIPGGRSIDNYQGEAHGAVALRQAYALSCNTTFARLAVERLTPDVLVGQARAFGFGVPLSTEVGGTCGSLRRPENDDALAEDSFGQGTVEASPLCMALVAAAVQSGEWRPPRLMPSANAAGRPQSVPLPSGVAAGLRTLMNAVTADGTAADAGLPEGVAGKTGTAEDWQGGADHSWFIGYWGDLAFAVFVEHGGTGRDAAVPIAARFLKAL</sequence>
<dbReference type="GO" id="GO:0071972">
    <property type="term" value="F:peptidoglycan L,D-transpeptidase activity"/>
    <property type="evidence" value="ECO:0007669"/>
    <property type="project" value="TreeGrafter"/>
</dbReference>
<dbReference type="Pfam" id="PF05223">
    <property type="entry name" value="MecA_N"/>
    <property type="match status" value="1"/>
</dbReference>
<dbReference type="GO" id="GO:0071555">
    <property type="term" value="P:cell wall organization"/>
    <property type="evidence" value="ECO:0007669"/>
    <property type="project" value="TreeGrafter"/>
</dbReference>